<dbReference type="EMBL" id="PGCJ01001562">
    <property type="protein sequence ID" value="PLW04785.1"/>
    <property type="molecule type" value="Genomic_DNA"/>
</dbReference>
<dbReference type="EMBL" id="PGCI01000470">
    <property type="protein sequence ID" value="PLW26329.1"/>
    <property type="molecule type" value="Genomic_DNA"/>
</dbReference>
<dbReference type="STRING" id="200324.A0A2N5TLE3"/>
<reference evidence="3 4" key="1">
    <citation type="submission" date="2017-11" db="EMBL/GenBank/DDBJ databases">
        <title>De novo assembly and phasing of dikaryotic genomes from two isolates of Puccinia coronata f. sp. avenae, the causal agent of oat crown rust.</title>
        <authorList>
            <person name="Miller M.E."/>
            <person name="Zhang Y."/>
            <person name="Omidvar V."/>
            <person name="Sperschneider J."/>
            <person name="Schwessinger B."/>
            <person name="Raley C."/>
            <person name="Palmer J.M."/>
            <person name="Garnica D."/>
            <person name="Upadhyaya N."/>
            <person name="Rathjen J."/>
            <person name="Taylor J.M."/>
            <person name="Park R.F."/>
            <person name="Dodds P.N."/>
            <person name="Hirsch C.D."/>
            <person name="Kianian S.F."/>
            <person name="Figueroa M."/>
        </authorList>
    </citation>
    <scope>NUCLEOTIDE SEQUENCE [LARGE SCALE GENOMIC DNA]</scope>
    <source>
        <strain evidence="1">12NC29</strain>
        <strain evidence="2">12SD80</strain>
    </source>
</reference>
<dbReference type="Proteomes" id="UP000235392">
    <property type="component" value="Unassembled WGS sequence"/>
</dbReference>
<dbReference type="OrthoDB" id="5572108at2759"/>
<keyword evidence="3" id="KW-1185">Reference proteome</keyword>
<proteinExistence type="predicted"/>
<gene>
    <name evidence="1" type="ORF">PCANC_28769</name>
    <name evidence="2" type="ORF">PCASD_25842</name>
</gene>
<evidence type="ECO:0000313" key="4">
    <source>
        <dbReference type="Proteomes" id="UP000235392"/>
    </source>
</evidence>
<comment type="caution">
    <text evidence="2">The sequence shown here is derived from an EMBL/GenBank/DDBJ whole genome shotgun (WGS) entry which is preliminary data.</text>
</comment>
<evidence type="ECO:0000313" key="3">
    <source>
        <dbReference type="Proteomes" id="UP000235388"/>
    </source>
</evidence>
<accession>A0A2N5TLE3</accession>
<protein>
    <submittedName>
        <fullName evidence="2">Uncharacterized protein</fullName>
    </submittedName>
</protein>
<dbReference type="Proteomes" id="UP000235388">
    <property type="component" value="Unassembled WGS sequence"/>
</dbReference>
<evidence type="ECO:0000313" key="1">
    <source>
        <dbReference type="EMBL" id="PLW04785.1"/>
    </source>
</evidence>
<organism evidence="2 4">
    <name type="scientific">Puccinia coronata f. sp. avenae</name>
    <dbReference type="NCBI Taxonomy" id="200324"/>
    <lineage>
        <taxon>Eukaryota</taxon>
        <taxon>Fungi</taxon>
        <taxon>Dikarya</taxon>
        <taxon>Basidiomycota</taxon>
        <taxon>Pucciniomycotina</taxon>
        <taxon>Pucciniomycetes</taxon>
        <taxon>Pucciniales</taxon>
        <taxon>Pucciniaceae</taxon>
        <taxon>Puccinia</taxon>
    </lineage>
</organism>
<name>A0A2N5TLE3_9BASI</name>
<dbReference type="AlphaFoldDB" id="A0A2N5TLE3"/>
<evidence type="ECO:0000313" key="2">
    <source>
        <dbReference type="EMBL" id="PLW26329.1"/>
    </source>
</evidence>
<sequence>MPRAQSKEQVTAGPVGAPATIVEPQAAPFMFTGFQPLSKINGKNVALGFGKSKHQSWWTHCANDCTWEAHHHLKKAVMLGSNNRALLASYTLAP</sequence>